<feature type="signal peptide" evidence="5">
    <location>
        <begin position="1"/>
        <end position="24"/>
    </location>
</feature>
<comment type="similarity">
    <text evidence="1 4">Belongs to the glycosyl hydrolase 1 family.</text>
</comment>
<protein>
    <recommendedName>
        <fullName evidence="8">Beta-glucosidase</fullName>
    </recommendedName>
</protein>
<dbReference type="Proteomes" id="UP001374584">
    <property type="component" value="Unassembled WGS sequence"/>
</dbReference>
<dbReference type="EMBL" id="JAYMYR010000010">
    <property type="protein sequence ID" value="KAK7335823.1"/>
    <property type="molecule type" value="Genomic_DNA"/>
</dbReference>
<evidence type="ECO:0000256" key="3">
    <source>
        <dbReference type="ARBA" id="ARBA00023295"/>
    </source>
</evidence>
<evidence type="ECO:0000313" key="6">
    <source>
        <dbReference type="EMBL" id="KAK7335823.1"/>
    </source>
</evidence>
<proteinExistence type="inferred from homology"/>
<dbReference type="Gene3D" id="3.20.20.80">
    <property type="entry name" value="Glycosidases"/>
    <property type="match status" value="1"/>
</dbReference>
<dbReference type="InterPro" id="IPR033132">
    <property type="entry name" value="GH_1_N_CS"/>
</dbReference>
<dbReference type="InterPro" id="IPR008511">
    <property type="entry name" value="ROH1-like"/>
</dbReference>
<keyword evidence="2" id="KW-0378">Hydrolase</keyword>
<keyword evidence="5" id="KW-0732">Signal</keyword>
<sequence>MARKGFILLMFLALVNTFSSVTLAQQPAPIIDVLPLNRSSFPRNFVFGTASASYQYEGAANEGGRKPSMWDEYTHKHPERITDGSNGDVAVDQYHRYKVGGDALLSISRLRCLLDEFVCCKVELKVVILMDRDPSQIVKPSLDKLLLDRQRRRSRP</sequence>
<dbReference type="AlphaFoldDB" id="A0AAN9QLK8"/>
<dbReference type="GO" id="GO:0005975">
    <property type="term" value="P:carbohydrate metabolic process"/>
    <property type="evidence" value="ECO:0007669"/>
    <property type="project" value="InterPro"/>
</dbReference>
<dbReference type="PROSITE" id="PS00653">
    <property type="entry name" value="GLYCOSYL_HYDROL_F1_2"/>
    <property type="match status" value="1"/>
</dbReference>
<dbReference type="SUPFAM" id="SSF51445">
    <property type="entry name" value="(Trans)glycosidases"/>
    <property type="match status" value="1"/>
</dbReference>
<dbReference type="InterPro" id="IPR001360">
    <property type="entry name" value="Glyco_hydro_1"/>
</dbReference>
<dbReference type="GO" id="GO:0008422">
    <property type="term" value="F:beta-glucosidase activity"/>
    <property type="evidence" value="ECO:0007669"/>
    <property type="project" value="UniProtKB-ARBA"/>
</dbReference>
<dbReference type="PANTHER" id="PTHR10353">
    <property type="entry name" value="GLYCOSYL HYDROLASE"/>
    <property type="match status" value="1"/>
</dbReference>
<dbReference type="InterPro" id="IPR017853">
    <property type="entry name" value="GH"/>
</dbReference>
<keyword evidence="7" id="KW-1185">Reference proteome</keyword>
<name>A0AAN9QLK8_PHACN</name>
<comment type="caution">
    <text evidence="6">The sequence shown here is derived from an EMBL/GenBank/DDBJ whole genome shotgun (WGS) entry which is preliminary data.</text>
</comment>
<reference evidence="6 7" key="1">
    <citation type="submission" date="2024-01" db="EMBL/GenBank/DDBJ databases">
        <title>The genomes of 5 underutilized Papilionoideae crops provide insights into root nodulation and disease resistanc.</title>
        <authorList>
            <person name="Jiang F."/>
        </authorList>
    </citation>
    <scope>NUCLEOTIDE SEQUENCE [LARGE SCALE GENOMIC DNA]</scope>
    <source>
        <strain evidence="6">JINMINGXINNONG_FW02</strain>
        <tissue evidence="6">Leaves</tissue>
    </source>
</reference>
<accession>A0AAN9QLK8</accession>
<dbReference type="PANTHER" id="PTHR10353:SF137">
    <property type="entry name" value="MYROSINASE 3-RELATED"/>
    <property type="match status" value="1"/>
</dbReference>
<evidence type="ECO:0000256" key="2">
    <source>
        <dbReference type="ARBA" id="ARBA00022801"/>
    </source>
</evidence>
<keyword evidence="3" id="KW-0326">Glycosidase</keyword>
<feature type="chain" id="PRO_5042815368" description="Beta-glucosidase" evidence="5">
    <location>
        <begin position="25"/>
        <end position="156"/>
    </location>
</feature>
<dbReference type="Pfam" id="PF05633">
    <property type="entry name" value="ROH1-like"/>
    <property type="match status" value="1"/>
</dbReference>
<evidence type="ECO:0008006" key="8">
    <source>
        <dbReference type="Google" id="ProtNLM"/>
    </source>
</evidence>
<evidence type="ECO:0000313" key="7">
    <source>
        <dbReference type="Proteomes" id="UP001374584"/>
    </source>
</evidence>
<evidence type="ECO:0000256" key="5">
    <source>
        <dbReference type="SAM" id="SignalP"/>
    </source>
</evidence>
<dbReference type="Pfam" id="PF00232">
    <property type="entry name" value="Glyco_hydro_1"/>
    <property type="match status" value="1"/>
</dbReference>
<evidence type="ECO:0000256" key="4">
    <source>
        <dbReference type="RuleBase" id="RU003690"/>
    </source>
</evidence>
<organism evidence="6 7">
    <name type="scientific">Phaseolus coccineus</name>
    <name type="common">Scarlet runner bean</name>
    <name type="synonym">Phaseolus multiflorus</name>
    <dbReference type="NCBI Taxonomy" id="3886"/>
    <lineage>
        <taxon>Eukaryota</taxon>
        <taxon>Viridiplantae</taxon>
        <taxon>Streptophyta</taxon>
        <taxon>Embryophyta</taxon>
        <taxon>Tracheophyta</taxon>
        <taxon>Spermatophyta</taxon>
        <taxon>Magnoliopsida</taxon>
        <taxon>eudicotyledons</taxon>
        <taxon>Gunneridae</taxon>
        <taxon>Pentapetalae</taxon>
        <taxon>rosids</taxon>
        <taxon>fabids</taxon>
        <taxon>Fabales</taxon>
        <taxon>Fabaceae</taxon>
        <taxon>Papilionoideae</taxon>
        <taxon>50 kb inversion clade</taxon>
        <taxon>NPAAA clade</taxon>
        <taxon>indigoferoid/millettioid clade</taxon>
        <taxon>Phaseoleae</taxon>
        <taxon>Phaseolus</taxon>
    </lineage>
</organism>
<evidence type="ECO:0000256" key="1">
    <source>
        <dbReference type="ARBA" id="ARBA00010838"/>
    </source>
</evidence>
<gene>
    <name evidence="6" type="ORF">VNO80_27886</name>
</gene>